<evidence type="ECO:0000313" key="5">
    <source>
        <dbReference type="Proteomes" id="UP000238083"/>
    </source>
</evidence>
<dbReference type="RefSeq" id="WP_106210828.1">
    <property type="nucleotide sequence ID" value="NZ_PVZF01000006.1"/>
</dbReference>
<name>A0A2T0R343_9ACTN</name>
<keyword evidence="2" id="KW-0812">Transmembrane</keyword>
<comment type="caution">
    <text evidence="4">The sequence shown here is derived from an EMBL/GenBank/DDBJ whole genome shotgun (WGS) entry which is preliminary data.</text>
</comment>
<dbReference type="InterPro" id="IPR045597">
    <property type="entry name" value="DUF6458"/>
</dbReference>
<proteinExistence type="predicted"/>
<evidence type="ECO:0000256" key="1">
    <source>
        <dbReference type="SAM" id="MobiDB-lite"/>
    </source>
</evidence>
<sequence length="80" mass="8295">MRLGTSIFLLAVGAVLTFAVTVSVSGIDLSTVGVILMVVGALGIVLEFALFRPRGRSITSTASVDPVTGSTVRRTTDRSI</sequence>
<feature type="region of interest" description="Disordered" evidence="1">
    <location>
        <begin position="59"/>
        <end position="80"/>
    </location>
</feature>
<feature type="transmembrane region" description="Helical" evidence="2">
    <location>
        <begin position="29"/>
        <end position="51"/>
    </location>
</feature>
<dbReference type="Pfam" id="PF20059">
    <property type="entry name" value="DUF6458"/>
    <property type="match status" value="1"/>
</dbReference>
<keyword evidence="5" id="KW-1185">Reference proteome</keyword>
<feature type="compositionally biased region" description="Polar residues" evidence="1">
    <location>
        <begin position="59"/>
        <end position="73"/>
    </location>
</feature>
<reference evidence="4 5" key="1">
    <citation type="submission" date="2018-03" db="EMBL/GenBank/DDBJ databases">
        <title>Genomic Encyclopedia of Archaeal and Bacterial Type Strains, Phase II (KMG-II): from individual species to whole genera.</title>
        <authorList>
            <person name="Goeker M."/>
        </authorList>
    </citation>
    <scope>NUCLEOTIDE SEQUENCE [LARGE SCALE GENOMIC DNA]</scope>
    <source>
        <strain evidence="4 5">DSM 19711</strain>
    </source>
</reference>
<evidence type="ECO:0000256" key="2">
    <source>
        <dbReference type="SAM" id="Phobius"/>
    </source>
</evidence>
<keyword evidence="2" id="KW-1133">Transmembrane helix</keyword>
<feature type="domain" description="DUF6458" evidence="3">
    <location>
        <begin position="1"/>
        <end position="74"/>
    </location>
</feature>
<dbReference type="AlphaFoldDB" id="A0A2T0R343"/>
<dbReference type="EMBL" id="PVZF01000006">
    <property type="protein sequence ID" value="PRY14455.1"/>
    <property type="molecule type" value="Genomic_DNA"/>
</dbReference>
<organism evidence="4 5">
    <name type="scientific">Kineococcus rhizosphaerae</name>
    <dbReference type="NCBI Taxonomy" id="559628"/>
    <lineage>
        <taxon>Bacteria</taxon>
        <taxon>Bacillati</taxon>
        <taxon>Actinomycetota</taxon>
        <taxon>Actinomycetes</taxon>
        <taxon>Kineosporiales</taxon>
        <taxon>Kineosporiaceae</taxon>
        <taxon>Kineococcus</taxon>
    </lineage>
</organism>
<evidence type="ECO:0000259" key="3">
    <source>
        <dbReference type="Pfam" id="PF20059"/>
    </source>
</evidence>
<accession>A0A2T0R343</accession>
<keyword evidence="2" id="KW-0472">Membrane</keyword>
<gene>
    <name evidence="4" type="ORF">CLV37_10613</name>
</gene>
<dbReference type="Proteomes" id="UP000238083">
    <property type="component" value="Unassembled WGS sequence"/>
</dbReference>
<protein>
    <recommendedName>
        <fullName evidence="3">DUF6458 domain-containing protein</fullName>
    </recommendedName>
</protein>
<dbReference type="OrthoDB" id="4775046at2"/>
<evidence type="ECO:0000313" key="4">
    <source>
        <dbReference type="EMBL" id="PRY14455.1"/>
    </source>
</evidence>